<dbReference type="EMBL" id="KN825301">
    <property type="protein sequence ID" value="KIK92234.1"/>
    <property type="molecule type" value="Genomic_DNA"/>
</dbReference>
<dbReference type="HOGENOM" id="CLU_1876665_0_0_1"/>
<sequence>CQQLYKLHVYQNVLNQKEPQEANMKFILKCHQCQELDSIYLKYKGVRQLIEEVSFTNEVVCTVNSCFEDNGTSPWLCFAKGMSNRLYKEQDMLLGMVEVMVKKAQCLALGQHLQNMQYTDAFDSFCSILLSLSPQAYKTFHHHFSGWSLPSMWYVIPASAHILSSLK</sequence>
<dbReference type="Proteomes" id="UP000054538">
    <property type="component" value="Unassembled WGS sequence"/>
</dbReference>
<dbReference type="AlphaFoldDB" id="A0A0D0DZ80"/>
<evidence type="ECO:0000313" key="2">
    <source>
        <dbReference type="Proteomes" id="UP000054538"/>
    </source>
</evidence>
<reference evidence="1 2" key="1">
    <citation type="submission" date="2014-04" db="EMBL/GenBank/DDBJ databases">
        <authorList>
            <consortium name="DOE Joint Genome Institute"/>
            <person name="Kuo A."/>
            <person name="Kohler A."/>
            <person name="Jargeat P."/>
            <person name="Nagy L.G."/>
            <person name="Floudas D."/>
            <person name="Copeland A."/>
            <person name="Barry K.W."/>
            <person name="Cichocki N."/>
            <person name="Veneault-Fourrey C."/>
            <person name="LaButti K."/>
            <person name="Lindquist E.A."/>
            <person name="Lipzen A."/>
            <person name="Lundell T."/>
            <person name="Morin E."/>
            <person name="Murat C."/>
            <person name="Sun H."/>
            <person name="Tunlid A."/>
            <person name="Henrissat B."/>
            <person name="Grigoriev I.V."/>
            <person name="Hibbett D.S."/>
            <person name="Martin F."/>
            <person name="Nordberg H.P."/>
            <person name="Cantor M.N."/>
            <person name="Hua S.X."/>
        </authorList>
    </citation>
    <scope>NUCLEOTIDE SEQUENCE [LARGE SCALE GENOMIC DNA]</scope>
    <source>
        <strain evidence="1 2">Ve08.2h10</strain>
    </source>
</reference>
<gene>
    <name evidence="1" type="ORF">PAXRUDRAFT_147779</name>
</gene>
<name>A0A0D0DZ80_9AGAM</name>
<proteinExistence type="predicted"/>
<protein>
    <submittedName>
        <fullName evidence="1">Uncharacterized protein</fullName>
    </submittedName>
</protein>
<reference evidence="2" key="2">
    <citation type="submission" date="2015-01" db="EMBL/GenBank/DDBJ databases">
        <title>Evolutionary Origins and Diversification of the Mycorrhizal Mutualists.</title>
        <authorList>
            <consortium name="DOE Joint Genome Institute"/>
            <consortium name="Mycorrhizal Genomics Consortium"/>
            <person name="Kohler A."/>
            <person name="Kuo A."/>
            <person name="Nagy L.G."/>
            <person name="Floudas D."/>
            <person name="Copeland A."/>
            <person name="Barry K.W."/>
            <person name="Cichocki N."/>
            <person name="Veneault-Fourrey C."/>
            <person name="LaButti K."/>
            <person name="Lindquist E.A."/>
            <person name="Lipzen A."/>
            <person name="Lundell T."/>
            <person name="Morin E."/>
            <person name="Murat C."/>
            <person name="Riley R."/>
            <person name="Ohm R."/>
            <person name="Sun H."/>
            <person name="Tunlid A."/>
            <person name="Henrissat B."/>
            <person name="Grigoriev I.V."/>
            <person name="Hibbett D.S."/>
            <person name="Martin F."/>
        </authorList>
    </citation>
    <scope>NUCLEOTIDE SEQUENCE [LARGE SCALE GENOMIC DNA]</scope>
    <source>
        <strain evidence="2">Ve08.2h10</strain>
    </source>
</reference>
<dbReference type="InParanoid" id="A0A0D0DZ80"/>
<keyword evidence="2" id="KW-1185">Reference proteome</keyword>
<accession>A0A0D0DZ80</accession>
<feature type="non-terminal residue" evidence="1">
    <location>
        <position position="1"/>
    </location>
</feature>
<organism evidence="1 2">
    <name type="scientific">Paxillus rubicundulus Ve08.2h10</name>
    <dbReference type="NCBI Taxonomy" id="930991"/>
    <lineage>
        <taxon>Eukaryota</taxon>
        <taxon>Fungi</taxon>
        <taxon>Dikarya</taxon>
        <taxon>Basidiomycota</taxon>
        <taxon>Agaricomycotina</taxon>
        <taxon>Agaricomycetes</taxon>
        <taxon>Agaricomycetidae</taxon>
        <taxon>Boletales</taxon>
        <taxon>Paxilineae</taxon>
        <taxon>Paxillaceae</taxon>
        <taxon>Paxillus</taxon>
    </lineage>
</organism>
<evidence type="ECO:0000313" key="1">
    <source>
        <dbReference type="EMBL" id="KIK92234.1"/>
    </source>
</evidence>
<dbReference type="OrthoDB" id="2682612at2759"/>